<evidence type="ECO:0000256" key="6">
    <source>
        <dbReference type="ARBA" id="ARBA00022692"/>
    </source>
</evidence>
<keyword evidence="5" id="KW-0808">Transferase</keyword>
<dbReference type="EMBL" id="VBRY01000008">
    <property type="protein sequence ID" value="TLS66677.1"/>
    <property type="molecule type" value="Genomic_DNA"/>
</dbReference>
<evidence type="ECO:0000313" key="19">
    <source>
        <dbReference type="EMBL" id="TLS66677.1"/>
    </source>
</evidence>
<protein>
    <recommendedName>
        <fullName evidence="3">histidine kinase</fullName>
        <ecNumber evidence="3">2.7.13.3</ecNumber>
    </recommendedName>
</protein>
<dbReference type="Gene3D" id="3.30.450.20">
    <property type="entry name" value="PAS domain"/>
    <property type="match status" value="1"/>
</dbReference>
<dbReference type="InterPro" id="IPR005467">
    <property type="entry name" value="His_kinase_dom"/>
</dbReference>
<dbReference type="PRINTS" id="PR00344">
    <property type="entry name" value="BCTRLSENSOR"/>
</dbReference>
<dbReference type="InterPro" id="IPR003661">
    <property type="entry name" value="HisK_dim/P_dom"/>
</dbReference>
<reference evidence="19 20" key="1">
    <citation type="journal article" date="2019" name="Appl. Environ. Microbiol.">
        <title>Environmental Evidence and Genomic Insight of Iron-oxidizing Bacteria Preference Towards More Corrosion Resistant Stainless Steel at Higher Salinities.</title>
        <authorList>
            <person name="Garrison C.E."/>
            <person name="Price K.A."/>
            <person name="Field E.K."/>
        </authorList>
    </citation>
    <scope>NUCLEOTIDE SEQUENCE [LARGE SCALE GENOMIC DNA]</scope>
    <source>
        <strain evidence="19 20">P3</strain>
    </source>
</reference>
<dbReference type="EC" id="2.7.13.3" evidence="3"/>
<name>A0A5R9GQV8_9PROT</name>
<dbReference type="SUPFAM" id="SSF55874">
    <property type="entry name" value="ATPase domain of HSP90 chaperone/DNA topoisomerase II/histidine kinase"/>
    <property type="match status" value="1"/>
</dbReference>
<dbReference type="InterPro" id="IPR036890">
    <property type="entry name" value="HATPase_C_sf"/>
</dbReference>
<evidence type="ECO:0000256" key="4">
    <source>
        <dbReference type="ARBA" id="ARBA00022553"/>
    </source>
</evidence>
<dbReference type="Pfam" id="PF02518">
    <property type="entry name" value="HATPase_c"/>
    <property type="match status" value="1"/>
</dbReference>
<keyword evidence="8" id="KW-0418">Kinase</keyword>
<evidence type="ECO:0000259" key="15">
    <source>
        <dbReference type="PROSITE" id="PS50109"/>
    </source>
</evidence>
<evidence type="ECO:0000256" key="8">
    <source>
        <dbReference type="ARBA" id="ARBA00022777"/>
    </source>
</evidence>
<keyword evidence="12 14" id="KW-0472">Membrane</keyword>
<dbReference type="InterPro" id="IPR036097">
    <property type="entry name" value="HisK_dim/P_sf"/>
</dbReference>
<keyword evidence="6 14" id="KW-0812">Transmembrane</keyword>
<feature type="domain" description="PAS" evidence="17">
    <location>
        <begin position="336"/>
        <end position="407"/>
    </location>
</feature>
<sequence length="852" mass="94384">MFFSTPRPVLLAGVLGLLITAVMSGLSYNRLINDERHTFDNQVQNIREDLSIQSRKAIEALDNISSLFKASESVDIDEFHILASEQVERYPFIRTIYYAPYVLHSERSDVENAMHELGFIGFTIHAADDSTAGSFPIKYIEPFSPLYILRLGYDLLLTPSFTNAVNRAVDTAAITSAKSDITSKQSITLFKALYAGRLSLQERAIYPAMKNGMLALDIDPQILLQEVDRIPQLSVTLLYRNQPLTDKNATTSTAPELVHFDKQVTIGKEGMQLSLYCDKSVSWHQADLTLLLLSSGMGITITILLIVIARTFHSRSRLLLQRNEEVQALVDEKTKELQKLSSAVEYAGEAITLMDASGIIEYINPAFTRIMGYQPEHIVGQNAIMLGLSEQGSENFDEIWQTVVAGESWTGRQMSRHQDGTLIPTRLSMAPIHNSNSQLVHVVAIHQDLSEQEVIEERLRQSQKMEAVGTLVGGIAHDFNNMLAAIQGNVYLADINMDHPATVREKLGKIETLTSRASTMVQQLLSFARKDRVKLSSLSLNSMLKESFKLSETVVPENIDLIYDICEEELIVKADVTQLQQIIMNLLSNACDALKQADKPNITCRLSADDMEPSFMQAHPELKSSRVAHLSVADNGSGIAKSDLDKIFEPFFTTKDVGEGTGLGLSMVFGAIQRIQGAITVESTRHKGTTFHLYLPRIEQAAVISANDEQSDVIVQGMGETVLLVDDAHDVRDAISEVLSGIGYRVLTASDGKDALHQFSMHEQDIKAVISDVVMPHMGGKELFRLLRQRNPRLPFLMITGYDSLKAAGISADGDDCVLINKPFSVSSLSRQLHDMIHHTQPTDSSHSTGNQ</sequence>
<dbReference type="Pfam" id="PF03924">
    <property type="entry name" value="CHASE"/>
    <property type="match status" value="1"/>
</dbReference>
<dbReference type="Gene3D" id="1.10.287.130">
    <property type="match status" value="1"/>
</dbReference>
<dbReference type="InterPro" id="IPR013767">
    <property type="entry name" value="PAS_fold"/>
</dbReference>
<dbReference type="SMART" id="SM00086">
    <property type="entry name" value="PAC"/>
    <property type="match status" value="1"/>
</dbReference>
<keyword evidence="7" id="KW-0547">Nucleotide-binding</keyword>
<evidence type="ECO:0000259" key="18">
    <source>
        <dbReference type="PROSITE" id="PS50113"/>
    </source>
</evidence>
<dbReference type="Gene3D" id="3.40.50.2300">
    <property type="match status" value="1"/>
</dbReference>
<evidence type="ECO:0000256" key="5">
    <source>
        <dbReference type="ARBA" id="ARBA00022679"/>
    </source>
</evidence>
<dbReference type="RefSeq" id="WP_138239507.1">
    <property type="nucleotide sequence ID" value="NZ_VBRY01000008.1"/>
</dbReference>
<comment type="caution">
    <text evidence="19">The sequence shown here is derived from an EMBL/GenBank/DDBJ whole genome shotgun (WGS) entry which is preliminary data.</text>
</comment>
<evidence type="ECO:0000259" key="17">
    <source>
        <dbReference type="PROSITE" id="PS50112"/>
    </source>
</evidence>
<keyword evidence="4 13" id="KW-0597">Phosphoprotein</keyword>
<dbReference type="Gene3D" id="3.30.565.10">
    <property type="entry name" value="Histidine kinase-like ATPase, C-terminal domain"/>
    <property type="match status" value="1"/>
</dbReference>
<keyword evidence="9" id="KW-0067">ATP-binding</keyword>
<feature type="transmembrane region" description="Helical" evidence="14">
    <location>
        <begin position="288"/>
        <end position="312"/>
    </location>
</feature>
<dbReference type="PANTHER" id="PTHR43065">
    <property type="entry name" value="SENSOR HISTIDINE KINASE"/>
    <property type="match status" value="1"/>
</dbReference>
<comment type="subcellular location">
    <subcellularLocation>
        <location evidence="2">Membrane</location>
    </subcellularLocation>
</comment>
<dbReference type="SMART" id="SM01079">
    <property type="entry name" value="CHASE"/>
    <property type="match status" value="1"/>
</dbReference>
<dbReference type="PROSITE" id="PS50112">
    <property type="entry name" value="PAS"/>
    <property type="match status" value="1"/>
</dbReference>
<organism evidence="19 20">
    <name type="scientific">Mariprofundus erugo</name>
    <dbReference type="NCBI Taxonomy" id="2528639"/>
    <lineage>
        <taxon>Bacteria</taxon>
        <taxon>Pseudomonadati</taxon>
        <taxon>Pseudomonadota</taxon>
        <taxon>Candidatius Mariprofundia</taxon>
        <taxon>Mariprofundales</taxon>
        <taxon>Mariprofundaceae</taxon>
        <taxon>Mariprofundus</taxon>
    </lineage>
</organism>
<evidence type="ECO:0000256" key="2">
    <source>
        <dbReference type="ARBA" id="ARBA00004370"/>
    </source>
</evidence>
<dbReference type="GO" id="GO:0005524">
    <property type="term" value="F:ATP binding"/>
    <property type="evidence" value="ECO:0007669"/>
    <property type="project" value="UniProtKB-KW"/>
</dbReference>
<gene>
    <name evidence="19" type="ORF">FEF65_09130</name>
</gene>
<dbReference type="Proteomes" id="UP000306585">
    <property type="component" value="Unassembled WGS sequence"/>
</dbReference>
<evidence type="ECO:0000256" key="14">
    <source>
        <dbReference type="SAM" id="Phobius"/>
    </source>
</evidence>
<dbReference type="SUPFAM" id="SSF47384">
    <property type="entry name" value="Homodimeric domain of signal transducing histidine kinase"/>
    <property type="match status" value="1"/>
</dbReference>
<proteinExistence type="predicted"/>
<evidence type="ECO:0000256" key="13">
    <source>
        <dbReference type="PROSITE-ProRule" id="PRU00169"/>
    </source>
</evidence>
<dbReference type="InterPro" id="IPR042240">
    <property type="entry name" value="CHASE_sf"/>
</dbReference>
<dbReference type="Gene3D" id="3.30.450.350">
    <property type="entry name" value="CHASE domain"/>
    <property type="match status" value="1"/>
</dbReference>
<dbReference type="Pfam" id="PF00989">
    <property type="entry name" value="PAS"/>
    <property type="match status" value="1"/>
</dbReference>
<dbReference type="CDD" id="cd00082">
    <property type="entry name" value="HisKA"/>
    <property type="match status" value="1"/>
</dbReference>
<feature type="domain" description="Histidine kinase" evidence="15">
    <location>
        <begin position="474"/>
        <end position="699"/>
    </location>
</feature>
<feature type="modified residue" description="4-aspartylphosphate" evidence="13">
    <location>
        <position position="772"/>
    </location>
</feature>
<feature type="domain" description="Response regulatory" evidence="16">
    <location>
        <begin position="721"/>
        <end position="837"/>
    </location>
</feature>
<evidence type="ECO:0000256" key="7">
    <source>
        <dbReference type="ARBA" id="ARBA00022741"/>
    </source>
</evidence>
<dbReference type="InterPro" id="IPR001789">
    <property type="entry name" value="Sig_transdc_resp-reg_receiver"/>
</dbReference>
<keyword evidence="10 14" id="KW-1133">Transmembrane helix</keyword>
<dbReference type="SMART" id="SM00387">
    <property type="entry name" value="HATPase_c"/>
    <property type="match status" value="1"/>
</dbReference>
<dbReference type="InterPro" id="IPR006189">
    <property type="entry name" value="CHASE_dom"/>
</dbReference>
<accession>A0A5R9GQV8</accession>
<dbReference type="GO" id="GO:0006355">
    <property type="term" value="P:regulation of DNA-templated transcription"/>
    <property type="evidence" value="ECO:0007669"/>
    <property type="project" value="InterPro"/>
</dbReference>
<dbReference type="NCBIfam" id="TIGR00229">
    <property type="entry name" value="sensory_box"/>
    <property type="match status" value="1"/>
</dbReference>
<dbReference type="SMART" id="SM00448">
    <property type="entry name" value="REC"/>
    <property type="match status" value="1"/>
</dbReference>
<dbReference type="InterPro" id="IPR001610">
    <property type="entry name" value="PAC"/>
</dbReference>
<dbReference type="AlphaFoldDB" id="A0A5R9GQV8"/>
<dbReference type="InterPro" id="IPR000014">
    <property type="entry name" value="PAS"/>
</dbReference>
<dbReference type="PANTHER" id="PTHR43065:SF42">
    <property type="entry name" value="TWO-COMPONENT SENSOR PPRA"/>
    <property type="match status" value="1"/>
</dbReference>
<evidence type="ECO:0000259" key="16">
    <source>
        <dbReference type="PROSITE" id="PS50110"/>
    </source>
</evidence>
<evidence type="ECO:0000256" key="1">
    <source>
        <dbReference type="ARBA" id="ARBA00000085"/>
    </source>
</evidence>
<dbReference type="SUPFAM" id="SSF55785">
    <property type="entry name" value="PYP-like sensor domain (PAS domain)"/>
    <property type="match status" value="1"/>
</dbReference>
<dbReference type="SUPFAM" id="SSF52172">
    <property type="entry name" value="CheY-like"/>
    <property type="match status" value="1"/>
</dbReference>
<dbReference type="CDD" id="cd00130">
    <property type="entry name" value="PAS"/>
    <property type="match status" value="1"/>
</dbReference>
<dbReference type="PROSITE" id="PS50109">
    <property type="entry name" value="HIS_KIN"/>
    <property type="match status" value="1"/>
</dbReference>
<evidence type="ECO:0000256" key="9">
    <source>
        <dbReference type="ARBA" id="ARBA00022840"/>
    </source>
</evidence>
<dbReference type="InterPro" id="IPR004358">
    <property type="entry name" value="Sig_transdc_His_kin-like_C"/>
</dbReference>
<dbReference type="SMART" id="SM00388">
    <property type="entry name" value="HisKA"/>
    <property type="match status" value="1"/>
</dbReference>
<dbReference type="InterPro" id="IPR003594">
    <property type="entry name" value="HATPase_dom"/>
</dbReference>
<feature type="domain" description="PAC" evidence="18">
    <location>
        <begin position="407"/>
        <end position="461"/>
    </location>
</feature>
<evidence type="ECO:0000313" key="20">
    <source>
        <dbReference type="Proteomes" id="UP000306585"/>
    </source>
</evidence>
<dbReference type="PROSITE" id="PS50113">
    <property type="entry name" value="PAC"/>
    <property type="match status" value="1"/>
</dbReference>
<dbReference type="Pfam" id="PF00072">
    <property type="entry name" value="Response_reg"/>
    <property type="match status" value="1"/>
</dbReference>
<evidence type="ECO:0000256" key="3">
    <source>
        <dbReference type="ARBA" id="ARBA00012438"/>
    </source>
</evidence>
<dbReference type="InterPro" id="IPR011006">
    <property type="entry name" value="CheY-like_superfamily"/>
</dbReference>
<evidence type="ECO:0000256" key="12">
    <source>
        <dbReference type="ARBA" id="ARBA00023136"/>
    </source>
</evidence>
<evidence type="ECO:0000256" key="10">
    <source>
        <dbReference type="ARBA" id="ARBA00022989"/>
    </source>
</evidence>
<keyword evidence="20" id="KW-1185">Reference proteome</keyword>
<dbReference type="InterPro" id="IPR035965">
    <property type="entry name" value="PAS-like_dom_sf"/>
</dbReference>
<dbReference type="GO" id="GO:0016020">
    <property type="term" value="C:membrane"/>
    <property type="evidence" value="ECO:0007669"/>
    <property type="project" value="UniProtKB-SubCell"/>
</dbReference>
<comment type="catalytic activity">
    <reaction evidence="1">
        <text>ATP + protein L-histidine = ADP + protein N-phospho-L-histidine.</text>
        <dbReference type="EC" id="2.7.13.3"/>
    </reaction>
</comment>
<evidence type="ECO:0000256" key="11">
    <source>
        <dbReference type="ARBA" id="ARBA00023012"/>
    </source>
</evidence>
<dbReference type="SMART" id="SM00091">
    <property type="entry name" value="PAS"/>
    <property type="match status" value="1"/>
</dbReference>
<keyword evidence="11" id="KW-0902">Two-component regulatory system</keyword>
<dbReference type="GO" id="GO:0000155">
    <property type="term" value="F:phosphorelay sensor kinase activity"/>
    <property type="evidence" value="ECO:0007669"/>
    <property type="project" value="InterPro"/>
</dbReference>
<dbReference type="InterPro" id="IPR000700">
    <property type="entry name" value="PAS-assoc_C"/>
</dbReference>
<dbReference type="PROSITE" id="PS50110">
    <property type="entry name" value="RESPONSE_REGULATORY"/>
    <property type="match status" value="1"/>
</dbReference>